<proteinExistence type="predicted"/>
<dbReference type="AlphaFoldDB" id="A0A9W9H5J7"/>
<dbReference type="GeneID" id="81403832"/>
<gene>
    <name evidence="1" type="ORF">N7515_003918</name>
</gene>
<dbReference type="OrthoDB" id="6105938at2759"/>
<accession>A0A9W9H5J7</accession>
<evidence type="ECO:0000313" key="1">
    <source>
        <dbReference type="EMBL" id="KAJ5139070.1"/>
    </source>
</evidence>
<name>A0A9W9H5J7_9EURO</name>
<reference evidence="1" key="2">
    <citation type="journal article" date="2023" name="IMA Fungus">
        <title>Comparative genomic study of the Penicillium genus elucidates a diverse pangenome and 15 lateral gene transfer events.</title>
        <authorList>
            <person name="Petersen C."/>
            <person name="Sorensen T."/>
            <person name="Nielsen M.R."/>
            <person name="Sondergaard T.E."/>
            <person name="Sorensen J.L."/>
            <person name="Fitzpatrick D.A."/>
            <person name="Frisvad J.C."/>
            <person name="Nielsen K.L."/>
        </authorList>
    </citation>
    <scope>NUCLEOTIDE SEQUENCE</scope>
    <source>
        <strain evidence="1">IBT 22155</strain>
    </source>
</reference>
<dbReference type="EMBL" id="JAPQKL010000003">
    <property type="protein sequence ID" value="KAJ5139070.1"/>
    <property type="molecule type" value="Genomic_DNA"/>
</dbReference>
<protein>
    <submittedName>
        <fullName evidence="1">Uncharacterized protein</fullName>
    </submittedName>
</protein>
<comment type="caution">
    <text evidence="1">The sequence shown here is derived from an EMBL/GenBank/DDBJ whole genome shotgun (WGS) entry which is preliminary data.</text>
</comment>
<organism evidence="1 2">
    <name type="scientific">Penicillium bovifimosum</name>
    <dbReference type="NCBI Taxonomy" id="126998"/>
    <lineage>
        <taxon>Eukaryota</taxon>
        <taxon>Fungi</taxon>
        <taxon>Dikarya</taxon>
        <taxon>Ascomycota</taxon>
        <taxon>Pezizomycotina</taxon>
        <taxon>Eurotiomycetes</taxon>
        <taxon>Eurotiomycetidae</taxon>
        <taxon>Eurotiales</taxon>
        <taxon>Aspergillaceae</taxon>
        <taxon>Penicillium</taxon>
    </lineage>
</organism>
<reference evidence="1" key="1">
    <citation type="submission" date="2022-11" db="EMBL/GenBank/DDBJ databases">
        <authorList>
            <person name="Petersen C."/>
        </authorList>
    </citation>
    <scope>NUCLEOTIDE SEQUENCE</scope>
    <source>
        <strain evidence="1">IBT 22155</strain>
    </source>
</reference>
<keyword evidence="2" id="KW-1185">Reference proteome</keyword>
<evidence type="ECO:0000313" key="2">
    <source>
        <dbReference type="Proteomes" id="UP001149079"/>
    </source>
</evidence>
<dbReference type="Proteomes" id="UP001149079">
    <property type="component" value="Unassembled WGS sequence"/>
</dbReference>
<sequence length="139" mass="15934">MPSSAASTQPTTWRSDELVTAENPVGLQTYECWFCPLKCLGFSALLYHLEQGFCVKRYRIRTLAFEGPQRGLYGTKPRHTNAFFCFNCGNHFPEVSWLFQHAEKVPACSHLLNADECLGRLRAFYINYYDCPGMDFTQS</sequence>
<dbReference type="RefSeq" id="XP_056523719.1">
    <property type="nucleotide sequence ID" value="XM_056664662.1"/>
</dbReference>